<organism evidence="2 3">
    <name type="scientific">Carnegiea gigantea</name>
    <dbReference type="NCBI Taxonomy" id="171969"/>
    <lineage>
        <taxon>Eukaryota</taxon>
        <taxon>Viridiplantae</taxon>
        <taxon>Streptophyta</taxon>
        <taxon>Embryophyta</taxon>
        <taxon>Tracheophyta</taxon>
        <taxon>Spermatophyta</taxon>
        <taxon>Magnoliopsida</taxon>
        <taxon>eudicotyledons</taxon>
        <taxon>Gunneridae</taxon>
        <taxon>Pentapetalae</taxon>
        <taxon>Caryophyllales</taxon>
        <taxon>Cactineae</taxon>
        <taxon>Cactaceae</taxon>
        <taxon>Cactoideae</taxon>
        <taxon>Echinocereeae</taxon>
        <taxon>Carnegiea</taxon>
    </lineage>
</organism>
<name>A0A9Q1KMA9_9CARY</name>
<dbReference type="Proteomes" id="UP001153076">
    <property type="component" value="Unassembled WGS sequence"/>
</dbReference>
<evidence type="ECO:0000313" key="2">
    <source>
        <dbReference type="EMBL" id="KAJ8445383.1"/>
    </source>
</evidence>
<keyword evidence="3" id="KW-1185">Reference proteome</keyword>
<proteinExistence type="predicted"/>
<evidence type="ECO:0000256" key="1">
    <source>
        <dbReference type="SAM" id="Phobius"/>
    </source>
</evidence>
<keyword evidence="1" id="KW-0472">Membrane</keyword>
<reference evidence="2" key="1">
    <citation type="submission" date="2022-04" db="EMBL/GenBank/DDBJ databases">
        <title>Carnegiea gigantea Genome sequencing and assembly v2.</title>
        <authorList>
            <person name="Copetti D."/>
            <person name="Sanderson M.J."/>
            <person name="Burquez A."/>
            <person name="Wojciechowski M.F."/>
        </authorList>
    </citation>
    <scope>NUCLEOTIDE SEQUENCE</scope>
    <source>
        <strain evidence="2">SGP5-SGP5p</strain>
        <tissue evidence="2">Aerial part</tissue>
    </source>
</reference>
<sequence>MAIEWGREDFEVRVKQGLKISHGLNLDILPDEELPFILPRAPVAFGLVTESAAVEAHARPGINCMSVSFKATWSVRLVKPSNHCHIFLAVPAPMPAGILDVISIEVPNSSKPDLKACSTYLPMFDDVYLIDRPQVDGGAKVCAYFNFIVKLFPSPSGVLCFSIPFCSPFYTKGFYGDKQKEKEETPFSGSPFKIKLFIWAKEGQIISEYSYNFPLQVVETDTGQCRLCRDAVGWAAASGAVVAWWCGAVVAWWSGRGLAVRVIMEYEDCIILLQELEGPDMEWPEGILTC</sequence>
<protein>
    <submittedName>
        <fullName evidence="2">Uncharacterized protein</fullName>
    </submittedName>
</protein>
<accession>A0A9Q1KMA9</accession>
<evidence type="ECO:0000313" key="3">
    <source>
        <dbReference type="Proteomes" id="UP001153076"/>
    </source>
</evidence>
<keyword evidence="1" id="KW-1133">Transmembrane helix</keyword>
<keyword evidence="1" id="KW-0812">Transmembrane</keyword>
<feature type="transmembrane region" description="Helical" evidence="1">
    <location>
        <begin position="231"/>
        <end position="254"/>
    </location>
</feature>
<comment type="caution">
    <text evidence="2">The sequence shown here is derived from an EMBL/GenBank/DDBJ whole genome shotgun (WGS) entry which is preliminary data.</text>
</comment>
<dbReference type="AlphaFoldDB" id="A0A9Q1KMA9"/>
<gene>
    <name evidence="2" type="ORF">Cgig2_010741</name>
</gene>
<dbReference type="EMBL" id="JAKOGI010000078">
    <property type="protein sequence ID" value="KAJ8445383.1"/>
    <property type="molecule type" value="Genomic_DNA"/>
</dbReference>